<evidence type="ECO:0000256" key="9">
    <source>
        <dbReference type="ARBA" id="ARBA00022859"/>
    </source>
</evidence>
<dbReference type="SMART" id="SM00589">
    <property type="entry name" value="PRY"/>
    <property type="match status" value="2"/>
</dbReference>
<evidence type="ECO:0000256" key="5">
    <source>
        <dbReference type="ARBA" id="ARBA00022723"/>
    </source>
</evidence>
<dbReference type="PANTHER" id="PTHR25465:SF41">
    <property type="entry name" value="E3 UBIQUITIN-PROTEIN LIGASE RNF135"/>
    <property type="match status" value="1"/>
</dbReference>
<dbReference type="Pfam" id="PF00643">
    <property type="entry name" value="zf-B_box"/>
    <property type="match status" value="1"/>
</dbReference>
<keyword evidence="18" id="KW-1185">Reference proteome</keyword>
<dbReference type="InterPro" id="IPR051051">
    <property type="entry name" value="E3_ubiq-ligase_TRIM/RNF"/>
</dbReference>
<evidence type="ECO:0000313" key="17">
    <source>
        <dbReference type="EMBL" id="KAG8546265.1"/>
    </source>
</evidence>
<feature type="coiled-coil region" evidence="12">
    <location>
        <begin position="523"/>
        <end position="633"/>
    </location>
</feature>
<accession>A0AAV6ZDF3</accession>
<dbReference type="SMART" id="SM00184">
    <property type="entry name" value="RING"/>
    <property type="match status" value="1"/>
</dbReference>
<feature type="compositionally biased region" description="Gly residues" evidence="13">
    <location>
        <begin position="138"/>
        <end position="160"/>
    </location>
</feature>
<dbReference type="GO" id="GO:0005737">
    <property type="term" value="C:cytoplasm"/>
    <property type="evidence" value="ECO:0007669"/>
    <property type="project" value="UniProtKB-SubCell"/>
</dbReference>
<evidence type="ECO:0000256" key="3">
    <source>
        <dbReference type="ARBA" id="ARBA00022588"/>
    </source>
</evidence>
<evidence type="ECO:0000259" key="14">
    <source>
        <dbReference type="PROSITE" id="PS50089"/>
    </source>
</evidence>
<dbReference type="InterPro" id="IPR001841">
    <property type="entry name" value="Znf_RING"/>
</dbReference>
<keyword evidence="8" id="KW-0862">Zinc</keyword>
<keyword evidence="5" id="KW-0479">Metal-binding</keyword>
<dbReference type="PROSITE" id="PS50188">
    <property type="entry name" value="B302_SPRY"/>
    <property type="match status" value="2"/>
</dbReference>
<dbReference type="Gene3D" id="2.60.120.920">
    <property type="match status" value="2"/>
</dbReference>
<dbReference type="SUPFAM" id="SSF57845">
    <property type="entry name" value="B-box zinc-binding domain"/>
    <property type="match status" value="1"/>
</dbReference>
<dbReference type="GO" id="GO:0045087">
    <property type="term" value="P:innate immune response"/>
    <property type="evidence" value="ECO:0007669"/>
    <property type="project" value="UniProtKB-KW"/>
</dbReference>
<comment type="caution">
    <text evidence="17">The sequence shown here is derived from an EMBL/GenBank/DDBJ whole genome shotgun (WGS) entry which is preliminary data.</text>
</comment>
<evidence type="ECO:0000256" key="4">
    <source>
        <dbReference type="ARBA" id="ARBA00022679"/>
    </source>
</evidence>
<keyword evidence="9" id="KW-0391">Immunity</keyword>
<keyword evidence="7" id="KW-0833">Ubl conjugation pathway</keyword>
<evidence type="ECO:0000256" key="12">
    <source>
        <dbReference type="SAM" id="Coils"/>
    </source>
</evidence>
<dbReference type="InterPro" id="IPR013320">
    <property type="entry name" value="ConA-like_dom_sf"/>
</dbReference>
<sequence length="901" mass="101574">MESLDEASEKKKKKLKDVLQKLTTKRQKTQKKVNNLEKCQKKINEKQFGEAERVTALFIDLRRRLDDLEKKILSEISRQRQKESRSLTDVIQKLEIEKEELSRKMQDIEEMCNMTDPLTVLQEPDTGDLCDPEEEGGDGYTEGPDGGDGYTEGPDGGDGYTEGPDGGDRGAELISGLSGTLSDIIGGINVTFYVQDPADISLDVNTAANNLLISDDLKTATWTLTEQKRPDTAKRFLYYQVMSRSYITSGRHYWDVEVSGAGSWRVGVCYPSIDRRGRQSCIGDNNKSWGLCVAQYNNQYVVRHNSNNIQLPHQISSDRVRIYVDYEEGELSFYEMCDPIIPLHTFTTRFTEPLHAVLYVDNGSINISGGGARDPAKLVTLRCGHNFCRVCIDRVLTTQDGSGGYSCPECRAEFRERPELQRNITLCNVVENFRADNIVFCTYCVDSPVPALKSCLLCEASLCEKHLRVHSKGPEHVLTDPSRSLEKRKCLIHKKILEYYCTEDATCICVSCCLVGDHRGHNMESLDEASEKKKKKLKDVLQKLTTKRQKTQKKVNNLEKCQKKINEKQFGEAERVTALFIDLRRRLDDLEKKILSEISRQRQKESRSLTDVIQKLEIEKEELSRKMQDIEEMCNMTDPLTVLQEPDTGDLCDPEEEGGDGYTEGPDGGDGYTEGPDGGDGYTEGPDGGDRGAELISGLSGTLSDIIGGINVTFYVQDPADISLDVNTAANNLLISDDLKTATWTLTEQKRPDTAKRFLYYQVMSRSYITSGRHYWDVEVSGAGSWRVGVCYPSIDRRGRQSCIGDNNKSWGLCVAQYNNQYVVRHNSNNIQLPHQISSDRVRIYVDYEEGELSFYEMCDPIIPLHTFTTRFTEPLHAVLYVDNGSINISGGGARGRTRRM</sequence>
<evidence type="ECO:0000259" key="16">
    <source>
        <dbReference type="PROSITE" id="PS50188"/>
    </source>
</evidence>
<dbReference type="SUPFAM" id="SSF49899">
    <property type="entry name" value="Concanavalin A-like lectins/glucanases"/>
    <property type="match status" value="2"/>
</dbReference>
<dbReference type="Proteomes" id="UP000824782">
    <property type="component" value="Unassembled WGS sequence"/>
</dbReference>
<dbReference type="PANTHER" id="PTHR25465">
    <property type="entry name" value="B-BOX DOMAIN CONTAINING"/>
    <property type="match status" value="1"/>
</dbReference>
<dbReference type="InterPro" id="IPR017907">
    <property type="entry name" value="Znf_RING_CS"/>
</dbReference>
<dbReference type="PRINTS" id="PR01407">
    <property type="entry name" value="BUTYPHLNCDUF"/>
</dbReference>
<dbReference type="Gene3D" id="3.30.40.10">
    <property type="entry name" value="Zinc/RING finger domain, C3HC4 (zinc finger)"/>
    <property type="match status" value="1"/>
</dbReference>
<feature type="coiled-coil region" evidence="12">
    <location>
        <begin position="1"/>
        <end position="111"/>
    </location>
</feature>
<comment type="subcellular location">
    <subcellularLocation>
        <location evidence="1">Cytoplasm</location>
    </subcellularLocation>
</comment>
<protein>
    <submittedName>
        <fullName evidence="17">Uncharacterized protein</fullName>
    </submittedName>
</protein>
<feature type="region of interest" description="Disordered" evidence="13">
    <location>
        <begin position="124"/>
        <end position="173"/>
    </location>
</feature>
<dbReference type="Pfam" id="PF13765">
    <property type="entry name" value="PRY"/>
    <property type="match status" value="2"/>
</dbReference>
<feature type="domain" description="B box-type" evidence="15">
    <location>
        <begin position="485"/>
        <end position="526"/>
    </location>
</feature>
<evidence type="ECO:0000256" key="7">
    <source>
        <dbReference type="ARBA" id="ARBA00022786"/>
    </source>
</evidence>
<dbReference type="InterPro" id="IPR001870">
    <property type="entry name" value="B30.2/SPRY"/>
</dbReference>
<evidence type="ECO:0000256" key="11">
    <source>
        <dbReference type="PROSITE-ProRule" id="PRU00024"/>
    </source>
</evidence>
<dbReference type="InterPro" id="IPR043136">
    <property type="entry name" value="B30.2/SPRY_sf"/>
</dbReference>
<feature type="domain" description="B30.2/SPRY" evidence="16">
    <location>
        <begin position="702"/>
        <end position="896"/>
    </location>
</feature>
<gene>
    <name evidence="17" type="ORF">GDO81_019366</name>
</gene>
<keyword evidence="2" id="KW-0963">Cytoplasm</keyword>
<dbReference type="InterPro" id="IPR006574">
    <property type="entry name" value="PRY"/>
</dbReference>
<dbReference type="Gene3D" id="3.30.160.60">
    <property type="entry name" value="Classic Zinc Finger"/>
    <property type="match status" value="1"/>
</dbReference>
<dbReference type="InterPro" id="IPR003877">
    <property type="entry name" value="SPRY_dom"/>
</dbReference>
<keyword evidence="3" id="KW-0399">Innate immunity</keyword>
<dbReference type="GO" id="GO:0016740">
    <property type="term" value="F:transferase activity"/>
    <property type="evidence" value="ECO:0007669"/>
    <property type="project" value="UniProtKB-KW"/>
</dbReference>
<keyword evidence="6 11" id="KW-0863">Zinc-finger</keyword>
<dbReference type="PROSITE" id="PS50089">
    <property type="entry name" value="ZF_RING_2"/>
    <property type="match status" value="1"/>
</dbReference>
<evidence type="ECO:0000256" key="13">
    <source>
        <dbReference type="SAM" id="MobiDB-lite"/>
    </source>
</evidence>
<dbReference type="InterPro" id="IPR013083">
    <property type="entry name" value="Znf_RING/FYVE/PHD"/>
</dbReference>
<feature type="compositionally biased region" description="Acidic residues" evidence="13">
    <location>
        <begin position="647"/>
        <end position="659"/>
    </location>
</feature>
<feature type="domain" description="RING-type" evidence="14">
    <location>
        <begin position="374"/>
        <end position="411"/>
    </location>
</feature>
<dbReference type="SMART" id="SM00336">
    <property type="entry name" value="BBOX"/>
    <property type="match status" value="1"/>
</dbReference>
<evidence type="ECO:0000256" key="10">
    <source>
        <dbReference type="ARBA" id="ARBA00023054"/>
    </source>
</evidence>
<feature type="compositionally biased region" description="Gly residues" evidence="13">
    <location>
        <begin position="660"/>
        <end position="682"/>
    </location>
</feature>
<evidence type="ECO:0000256" key="2">
    <source>
        <dbReference type="ARBA" id="ARBA00022490"/>
    </source>
</evidence>
<dbReference type="Pfam" id="PF00097">
    <property type="entry name" value="zf-C3HC4"/>
    <property type="match status" value="1"/>
</dbReference>
<proteinExistence type="predicted"/>
<dbReference type="InterPro" id="IPR003649">
    <property type="entry name" value="Bbox_C"/>
</dbReference>
<dbReference type="InterPro" id="IPR000315">
    <property type="entry name" value="Znf_B-box"/>
</dbReference>
<organism evidence="17 18">
    <name type="scientific">Engystomops pustulosus</name>
    <name type="common">Tungara frog</name>
    <name type="synonym">Physalaemus pustulosus</name>
    <dbReference type="NCBI Taxonomy" id="76066"/>
    <lineage>
        <taxon>Eukaryota</taxon>
        <taxon>Metazoa</taxon>
        <taxon>Chordata</taxon>
        <taxon>Craniata</taxon>
        <taxon>Vertebrata</taxon>
        <taxon>Euteleostomi</taxon>
        <taxon>Amphibia</taxon>
        <taxon>Batrachia</taxon>
        <taxon>Anura</taxon>
        <taxon>Neobatrachia</taxon>
        <taxon>Hyloidea</taxon>
        <taxon>Leptodactylidae</taxon>
        <taxon>Leiuperinae</taxon>
        <taxon>Engystomops</taxon>
    </lineage>
</organism>
<keyword evidence="4" id="KW-0808">Transferase</keyword>
<evidence type="ECO:0000256" key="1">
    <source>
        <dbReference type="ARBA" id="ARBA00004496"/>
    </source>
</evidence>
<feature type="domain" description="B30.2/SPRY" evidence="16">
    <location>
        <begin position="180"/>
        <end position="376"/>
    </location>
</feature>
<dbReference type="SMART" id="SM00449">
    <property type="entry name" value="SPRY"/>
    <property type="match status" value="2"/>
</dbReference>
<dbReference type="CDD" id="cd12891">
    <property type="entry name" value="SPRY_PRY_C-I_2"/>
    <property type="match status" value="2"/>
</dbReference>
<dbReference type="SUPFAM" id="SSF57850">
    <property type="entry name" value="RING/U-box"/>
    <property type="match status" value="1"/>
</dbReference>
<dbReference type="AlphaFoldDB" id="A0AAV6ZDF3"/>
<dbReference type="InterPro" id="IPR003879">
    <property type="entry name" value="Butyrophylin_SPRY"/>
</dbReference>
<feature type="region of interest" description="Disordered" evidence="13">
    <location>
        <begin position="646"/>
        <end position="695"/>
    </location>
</feature>
<dbReference type="InterPro" id="IPR018957">
    <property type="entry name" value="Znf_C3HC4_RING-type"/>
</dbReference>
<reference evidence="17" key="1">
    <citation type="thesis" date="2020" institute="ProQuest LLC" country="789 East Eisenhower Parkway, Ann Arbor, MI, USA">
        <title>Comparative Genomics and Chromosome Evolution.</title>
        <authorList>
            <person name="Mudd A.B."/>
        </authorList>
    </citation>
    <scope>NUCLEOTIDE SEQUENCE</scope>
    <source>
        <strain evidence="17">237g6f4</strain>
        <tissue evidence="17">Blood</tissue>
    </source>
</reference>
<evidence type="ECO:0000256" key="6">
    <source>
        <dbReference type="ARBA" id="ARBA00022771"/>
    </source>
</evidence>
<feature type="compositionally biased region" description="Acidic residues" evidence="13">
    <location>
        <begin position="125"/>
        <end position="137"/>
    </location>
</feature>
<evidence type="ECO:0000259" key="15">
    <source>
        <dbReference type="PROSITE" id="PS50119"/>
    </source>
</evidence>
<evidence type="ECO:0000256" key="8">
    <source>
        <dbReference type="ARBA" id="ARBA00022833"/>
    </source>
</evidence>
<dbReference type="PROSITE" id="PS50119">
    <property type="entry name" value="ZF_BBOX"/>
    <property type="match status" value="1"/>
</dbReference>
<dbReference type="GO" id="GO:0008270">
    <property type="term" value="F:zinc ion binding"/>
    <property type="evidence" value="ECO:0007669"/>
    <property type="project" value="UniProtKB-KW"/>
</dbReference>
<name>A0AAV6ZDF3_ENGPU</name>
<dbReference type="CDD" id="cd19769">
    <property type="entry name" value="Bbox2_TRIM16-like"/>
    <property type="match status" value="1"/>
</dbReference>
<dbReference type="Pfam" id="PF00622">
    <property type="entry name" value="SPRY"/>
    <property type="match status" value="2"/>
</dbReference>
<keyword evidence="10 12" id="KW-0175">Coiled coil</keyword>
<dbReference type="EMBL" id="WNYA01001163">
    <property type="protein sequence ID" value="KAG8546265.1"/>
    <property type="molecule type" value="Genomic_DNA"/>
</dbReference>
<dbReference type="PROSITE" id="PS00518">
    <property type="entry name" value="ZF_RING_1"/>
    <property type="match status" value="1"/>
</dbReference>
<dbReference type="SMART" id="SM00502">
    <property type="entry name" value="BBC"/>
    <property type="match status" value="2"/>
</dbReference>
<evidence type="ECO:0000313" key="18">
    <source>
        <dbReference type="Proteomes" id="UP000824782"/>
    </source>
</evidence>